<evidence type="ECO:0000256" key="1">
    <source>
        <dbReference type="SAM" id="MobiDB-lite"/>
    </source>
</evidence>
<protein>
    <recommendedName>
        <fullName evidence="2">CBF1-interacting co-repressor CIR N-terminal domain-containing protein</fullName>
    </recommendedName>
</protein>
<feature type="domain" description="CBF1-interacting co-repressor CIR N-terminal" evidence="2">
    <location>
        <begin position="10"/>
        <end position="46"/>
    </location>
</feature>
<evidence type="ECO:0000313" key="3">
    <source>
        <dbReference type="EMBL" id="KAK3955864.1"/>
    </source>
</evidence>
<dbReference type="PANTHER" id="PTHR22093">
    <property type="entry name" value="LEUKOCYTE RECEPTOR CLUSTER LRC MEMBER 1"/>
    <property type="match status" value="1"/>
</dbReference>
<reference evidence="3" key="1">
    <citation type="journal article" date="2023" name="Mol. Phylogenet. Evol.">
        <title>Genome-scale phylogeny and comparative genomics of the fungal order Sordariales.</title>
        <authorList>
            <person name="Hensen N."/>
            <person name="Bonometti L."/>
            <person name="Westerberg I."/>
            <person name="Brannstrom I.O."/>
            <person name="Guillou S."/>
            <person name="Cros-Aarteil S."/>
            <person name="Calhoun S."/>
            <person name="Haridas S."/>
            <person name="Kuo A."/>
            <person name="Mondo S."/>
            <person name="Pangilinan J."/>
            <person name="Riley R."/>
            <person name="LaButti K."/>
            <person name="Andreopoulos B."/>
            <person name="Lipzen A."/>
            <person name="Chen C."/>
            <person name="Yan M."/>
            <person name="Daum C."/>
            <person name="Ng V."/>
            <person name="Clum A."/>
            <person name="Steindorff A."/>
            <person name="Ohm R.A."/>
            <person name="Martin F."/>
            <person name="Silar P."/>
            <person name="Natvig D.O."/>
            <person name="Lalanne C."/>
            <person name="Gautier V."/>
            <person name="Ament-Velasquez S.L."/>
            <person name="Kruys A."/>
            <person name="Hutchinson M.I."/>
            <person name="Powell A.J."/>
            <person name="Barry K."/>
            <person name="Miller A.N."/>
            <person name="Grigoriev I.V."/>
            <person name="Debuchy R."/>
            <person name="Gladieux P."/>
            <person name="Hiltunen Thoren M."/>
            <person name="Johannesson H."/>
        </authorList>
    </citation>
    <scope>NUCLEOTIDE SEQUENCE</scope>
    <source>
        <strain evidence="3">CBS 626.80</strain>
    </source>
</reference>
<feature type="non-terminal residue" evidence="3">
    <location>
        <position position="385"/>
    </location>
</feature>
<feature type="region of interest" description="Disordered" evidence="1">
    <location>
        <begin position="56"/>
        <end position="98"/>
    </location>
</feature>
<name>A0AAN6SJP2_9PEZI</name>
<accession>A0AAN6SJP2</accession>
<dbReference type="SMART" id="SM01083">
    <property type="entry name" value="Cir_N"/>
    <property type="match status" value="1"/>
</dbReference>
<reference evidence="3" key="2">
    <citation type="submission" date="2023-06" db="EMBL/GenBank/DDBJ databases">
        <authorList>
            <consortium name="Lawrence Berkeley National Laboratory"/>
            <person name="Mondo S.J."/>
            <person name="Hensen N."/>
            <person name="Bonometti L."/>
            <person name="Westerberg I."/>
            <person name="Brannstrom I.O."/>
            <person name="Guillou S."/>
            <person name="Cros-Aarteil S."/>
            <person name="Calhoun S."/>
            <person name="Haridas S."/>
            <person name="Kuo A."/>
            <person name="Pangilinan J."/>
            <person name="Riley R."/>
            <person name="Labutti K."/>
            <person name="Andreopoulos B."/>
            <person name="Lipzen A."/>
            <person name="Chen C."/>
            <person name="Yanf M."/>
            <person name="Daum C."/>
            <person name="Ng V."/>
            <person name="Clum A."/>
            <person name="Steindorff A."/>
            <person name="Ohm R."/>
            <person name="Martin F."/>
            <person name="Silar P."/>
            <person name="Natvig D."/>
            <person name="Lalanne C."/>
            <person name="Gautier V."/>
            <person name="Ament-Velasquez S.L."/>
            <person name="Kruys A."/>
            <person name="Hutchinson M.I."/>
            <person name="Powell A.J."/>
            <person name="Barry K."/>
            <person name="Miller A.N."/>
            <person name="Grigoriev I.V."/>
            <person name="Debuchy R."/>
            <person name="Gladieux P."/>
            <person name="Thoren M.H."/>
            <person name="Johannesson H."/>
        </authorList>
    </citation>
    <scope>NUCLEOTIDE SEQUENCE</scope>
    <source>
        <strain evidence="3">CBS 626.80</strain>
    </source>
</reference>
<dbReference type="AlphaFoldDB" id="A0AAN6SJP2"/>
<dbReference type="Proteomes" id="UP001303222">
    <property type="component" value="Unassembled WGS sequence"/>
</dbReference>
<proteinExistence type="predicted"/>
<organism evidence="3 4">
    <name type="scientific">Pseudoneurospora amorphoporcata</name>
    <dbReference type="NCBI Taxonomy" id="241081"/>
    <lineage>
        <taxon>Eukaryota</taxon>
        <taxon>Fungi</taxon>
        <taxon>Dikarya</taxon>
        <taxon>Ascomycota</taxon>
        <taxon>Pezizomycotina</taxon>
        <taxon>Sordariomycetes</taxon>
        <taxon>Sordariomycetidae</taxon>
        <taxon>Sordariales</taxon>
        <taxon>Sordariaceae</taxon>
        <taxon>Pseudoneurospora</taxon>
    </lineage>
</organism>
<dbReference type="InterPro" id="IPR019339">
    <property type="entry name" value="CIR_N_dom"/>
</dbReference>
<dbReference type="EMBL" id="MU859071">
    <property type="protein sequence ID" value="KAK3955864.1"/>
    <property type="molecule type" value="Genomic_DNA"/>
</dbReference>
<comment type="caution">
    <text evidence="3">The sequence shown here is derived from an EMBL/GenBank/DDBJ whole genome shotgun (WGS) entry which is preliminary data.</text>
</comment>
<dbReference type="Pfam" id="PF10197">
    <property type="entry name" value="Cir_N"/>
    <property type="match status" value="1"/>
</dbReference>
<gene>
    <name evidence="3" type="ORF">QBC32DRAFT_228854</name>
</gene>
<dbReference type="PANTHER" id="PTHR22093:SF0">
    <property type="entry name" value="LEUKOCYTE RECEPTOR CLUSTER MEMBER 1"/>
    <property type="match status" value="1"/>
</dbReference>
<evidence type="ECO:0000259" key="2">
    <source>
        <dbReference type="SMART" id="SM01083"/>
    </source>
</evidence>
<evidence type="ECO:0000313" key="4">
    <source>
        <dbReference type="Proteomes" id="UP001303222"/>
    </source>
</evidence>
<keyword evidence="4" id="KW-1185">Reference proteome</keyword>
<sequence>MPLHLLGKKSWNVYNTDNVARVRRDEADARAREEAEEQRMQQVDAERHLAILRGQVPPPLEEPIASADASSDHGRRHRERDPLTEGRKRKRAGEDDTDFEMRVARERAMAGASAARELSGLVVKSASITTAPTLVDSRGHITLFAEEELRLAEKDEKLETEAAKRKREEAEQHQVHFTSAAGRDAEGLLAKNSPWYATPDGDVAALVPSKNVFGKEDPGRKAREVERLSASDPLAMMRRGAKMNCGRKSGDGRRGGEQNTAGKDMLVRSLVMSLTVGGGLGQKGGITVIKERRETAVENKVVSVKETGKGEEATLVTDTIDGLARSETTASIAITEIAMAMMVSMAVTDIITDQKGQVTGTSQDMEEIMAHNMLIFFPISNVWKR</sequence>
<dbReference type="InterPro" id="IPR039875">
    <property type="entry name" value="LENG1-like"/>
</dbReference>